<dbReference type="RefSeq" id="WP_104840759.1">
    <property type="nucleotide sequence ID" value="NZ_CP024310.1"/>
</dbReference>
<dbReference type="AlphaFoldDB" id="A0A2L0HCS1"/>
<sequence length="156" mass="16602">MANEQTLEQPLPSTAAETEGAAPAAAPKRPSTANRKAGTGHSKAGKAEPATGKAKKRGYSDNERAEKLAAIEARTSGGETLKAAIKGAGISEQTYYQWKRAGAPVEEPKAKAEANAGLETLADLVALEEENQRLRIRLAEKLRAENVELRKRLGLD</sequence>
<protein>
    <submittedName>
        <fullName evidence="2">Transcriptional regulator SyrB protein</fullName>
    </submittedName>
</protein>
<dbReference type="GO" id="GO:0003677">
    <property type="term" value="F:DNA binding"/>
    <property type="evidence" value="ECO:0007669"/>
    <property type="project" value="InterPro"/>
</dbReference>
<keyword evidence="2" id="KW-0614">Plasmid</keyword>
<dbReference type="Proteomes" id="UP000239340">
    <property type="component" value="Plasmid pSfreNXT3c"/>
</dbReference>
<accession>A0A2L0HCS1</accession>
<feature type="compositionally biased region" description="Low complexity" evidence="1">
    <location>
        <begin position="14"/>
        <end position="27"/>
    </location>
</feature>
<feature type="region of interest" description="Disordered" evidence="1">
    <location>
        <begin position="1"/>
        <end position="63"/>
    </location>
</feature>
<dbReference type="EMBL" id="CP024310">
    <property type="protein sequence ID" value="AUX79300.1"/>
    <property type="molecule type" value="Genomic_DNA"/>
</dbReference>
<dbReference type="SUPFAM" id="SSF46689">
    <property type="entry name" value="Homeodomain-like"/>
    <property type="match status" value="1"/>
</dbReference>
<geneLocation type="plasmid" evidence="3">
    <name>psfrenxt3c</name>
</geneLocation>
<feature type="compositionally biased region" description="Polar residues" evidence="1">
    <location>
        <begin position="1"/>
        <end position="12"/>
    </location>
</feature>
<evidence type="ECO:0000256" key="1">
    <source>
        <dbReference type="SAM" id="MobiDB-lite"/>
    </source>
</evidence>
<reference evidence="2 3" key="1">
    <citation type="submission" date="2017-10" db="EMBL/GenBank/DDBJ databases">
        <title>Analysis of the genome sequences of Rhizobium populations associated to common bean (phaseolus vulgaris).</title>
        <authorList>
            <person name="Bustos P."/>
            <person name="Santamaria R.I."/>
            <person name="Miranda-Sanchez F."/>
            <person name="Perez-Carrascal O."/>
            <person name="Juarez S."/>
            <person name="Lozano L."/>
            <person name="Martinez-Flores I."/>
            <person name="Vinuesa P."/>
            <person name="Martinez-Romero E."/>
            <person name="Cevallos M.A."/>
            <person name="Romero D."/>
            <person name="Davila G."/>
            <person name="Gonzalez V."/>
        </authorList>
    </citation>
    <scope>NUCLEOTIDE SEQUENCE [LARGE SCALE GENOMIC DNA]</scope>
    <source>
        <strain evidence="2 3">NXT3</strain>
        <plasmid evidence="3">Plasmid psfrenxt3c</plasmid>
    </source>
</reference>
<evidence type="ECO:0000313" key="2">
    <source>
        <dbReference type="EMBL" id="AUX79300.1"/>
    </source>
</evidence>
<proteinExistence type="predicted"/>
<dbReference type="InterPro" id="IPR002514">
    <property type="entry name" value="Transposase_8"/>
</dbReference>
<dbReference type="Pfam" id="PF01527">
    <property type="entry name" value="HTH_Tnp_1"/>
    <property type="match status" value="1"/>
</dbReference>
<organism evidence="2 3">
    <name type="scientific">Rhizobium fredii</name>
    <name type="common">Sinorhizobium fredii</name>
    <dbReference type="NCBI Taxonomy" id="380"/>
    <lineage>
        <taxon>Bacteria</taxon>
        <taxon>Pseudomonadati</taxon>
        <taxon>Pseudomonadota</taxon>
        <taxon>Alphaproteobacteria</taxon>
        <taxon>Hyphomicrobiales</taxon>
        <taxon>Rhizobiaceae</taxon>
        <taxon>Sinorhizobium/Ensifer group</taxon>
        <taxon>Sinorhizobium</taxon>
    </lineage>
</organism>
<name>A0A2L0HCS1_RHIFR</name>
<dbReference type="GO" id="GO:0006313">
    <property type="term" value="P:DNA transposition"/>
    <property type="evidence" value="ECO:0007669"/>
    <property type="project" value="InterPro"/>
</dbReference>
<gene>
    <name evidence="2" type="ORF">NXT3_PC00121</name>
</gene>
<evidence type="ECO:0000313" key="3">
    <source>
        <dbReference type="Proteomes" id="UP000239340"/>
    </source>
</evidence>
<dbReference type="InterPro" id="IPR009057">
    <property type="entry name" value="Homeodomain-like_sf"/>
</dbReference>
<dbReference type="GO" id="GO:0004803">
    <property type="term" value="F:transposase activity"/>
    <property type="evidence" value="ECO:0007669"/>
    <property type="project" value="InterPro"/>
</dbReference>